<accession>A0AAW9PPG4</accession>
<keyword evidence="2" id="KW-1133">Transmembrane helix</keyword>
<evidence type="ECO:0000313" key="4">
    <source>
        <dbReference type="Proteomes" id="UP001333818"/>
    </source>
</evidence>
<evidence type="ECO:0000313" key="3">
    <source>
        <dbReference type="EMBL" id="MEE3715989.1"/>
    </source>
</evidence>
<feature type="region of interest" description="Disordered" evidence="1">
    <location>
        <begin position="1"/>
        <end position="28"/>
    </location>
</feature>
<comment type="caution">
    <text evidence="3">The sequence shown here is derived from an EMBL/GenBank/DDBJ whole genome shotgun (WGS) entry which is preliminary data.</text>
</comment>
<dbReference type="Proteomes" id="UP001333818">
    <property type="component" value="Unassembled WGS sequence"/>
</dbReference>
<name>A0AAW9PPG4_9CYAN</name>
<sequence>MSRRQSHSRSPYVDSTATKFPEERDSNKTTAAQINNKINQYLCLVPVFGVIPSVLALISDRSDRKLKDVSKVAIVMALAWLISSGASGSGDSTATQASLEILKGTISSTYFAASIWLMFRLYKDKAIALPGLKYLMKSKRKSD</sequence>
<evidence type="ECO:0000256" key="2">
    <source>
        <dbReference type="SAM" id="Phobius"/>
    </source>
</evidence>
<reference evidence="3" key="1">
    <citation type="submission" date="2024-01" db="EMBL/GenBank/DDBJ databases">
        <title>Bank of Algae and Cyanobacteria of the Azores (BACA) strain genomes.</title>
        <authorList>
            <person name="Luz R."/>
            <person name="Cordeiro R."/>
            <person name="Fonseca A."/>
            <person name="Goncalves V."/>
        </authorList>
    </citation>
    <scope>NUCLEOTIDE SEQUENCE</scope>
    <source>
        <strain evidence="3">BACA0141</strain>
    </source>
</reference>
<protein>
    <submittedName>
        <fullName evidence="3">Uncharacterized protein</fullName>
    </submittedName>
</protein>
<evidence type="ECO:0000256" key="1">
    <source>
        <dbReference type="SAM" id="MobiDB-lite"/>
    </source>
</evidence>
<feature type="transmembrane region" description="Helical" evidence="2">
    <location>
        <begin position="70"/>
        <end position="89"/>
    </location>
</feature>
<dbReference type="RefSeq" id="WP_330482413.1">
    <property type="nucleotide sequence ID" value="NZ_JAZBJZ010000010.1"/>
</dbReference>
<organism evidence="3 4">
    <name type="scientific">Tumidithrix elongata BACA0141</name>
    <dbReference type="NCBI Taxonomy" id="2716417"/>
    <lineage>
        <taxon>Bacteria</taxon>
        <taxon>Bacillati</taxon>
        <taxon>Cyanobacteriota</taxon>
        <taxon>Cyanophyceae</taxon>
        <taxon>Pseudanabaenales</taxon>
        <taxon>Pseudanabaenaceae</taxon>
        <taxon>Tumidithrix</taxon>
        <taxon>Tumidithrix elongata</taxon>
    </lineage>
</organism>
<feature type="transmembrane region" description="Helical" evidence="2">
    <location>
        <begin position="101"/>
        <end position="119"/>
    </location>
</feature>
<dbReference type="AlphaFoldDB" id="A0AAW9PPG4"/>
<gene>
    <name evidence="3" type="ORF">V2H45_04420</name>
</gene>
<proteinExistence type="predicted"/>
<dbReference type="EMBL" id="JAZBJZ010000010">
    <property type="protein sequence ID" value="MEE3715989.1"/>
    <property type="molecule type" value="Genomic_DNA"/>
</dbReference>
<keyword evidence="2" id="KW-0812">Transmembrane</keyword>
<keyword evidence="4" id="KW-1185">Reference proteome</keyword>
<feature type="transmembrane region" description="Helical" evidence="2">
    <location>
        <begin position="38"/>
        <end position="58"/>
    </location>
</feature>
<keyword evidence="2" id="KW-0472">Membrane</keyword>